<organism evidence="1 4">
    <name type="scientific">Chryseobacterium rhizosphaerae</name>
    <dbReference type="NCBI Taxonomy" id="395937"/>
    <lineage>
        <taxon>Bacteria</taxon>
        <taxon>Pseudomonadati</taxon>
        <taxon>Bacteroidota</taxon>
        <taxon>Flavobacteriia</taxon>
        <taxon>Flavobacteriales</taxon>
        <taxon>Weeksellaceae</taxon>
        <taxon>Chryseobacterium group</taxon>
        <taxon>Chryseobacterium</taxon>
    </lineage>
</organism>
<reference evidence="2" key="2">
    <citation type="submission" date="2018-06" db="EMBL/GenBank/DDBJ databases">
        <authorList>
            <person name="Newman J.D."/>
            <person name="Hugo C.J."/>
            <person name="Kriek I.-M."/>
            <person name="Nel L."/>
        </authorList>
    </citation>
    <scope>NUCLEOTIDE SEQUENCE</scope>
    <source>
        <strain evidence="2">KCTC 22548</strain>
    </source>
</reference>
<dbReference type="InterPro" id="IPR024530">
    <property type="entry name" value="QSregVF_b"/>
</dbReference>
<sequence>MEGVNSEILKEICVVKMPFGKYEGTILADLPISYLEWFNRTGMPKGKLGMQLSTVYEIKLNGLTDLLIPIRAAVRNGR</sequence>
<reference evidence="1" key="3">
    <citation type="submission" date="2023-07" db="EMBL/GenBank/DDBJ databases">
        <title>Sorghum-associated microbial communities from plants grown in Nebraska, USA.</title>
        <authorList>
            <person name="Schachtman D."/>
        </authorList>
    </citation>
    <scope>NUCLEOTIDE SEQUENCE</scope>
    <source>
        <strain evidence="1">DS2360</strain>
    </source>
</reference>
<gene>
    <name evidence="2" type="ORF">DRF57_03585</name>
    <name evidence="1" type="ORF">J2787_001882</name>
</gene>
<protein>
    <submittedName>
        <fullName evidence="1">Uncharacterized protein (DUF3820 family)</fullName>
    </submittedName>
</protein>
<dbReference type="Pfam" id="PF12843">
    <property type="entry name" value="QSregVF_b"/>
    <property type="match status" value="1"/>
</dbReference>
<evidence type="ECO:0000313" key="4">
    <source>
        <dbReference type="Proteomes" id="UP001184861"/>
    </source>
</evidence>
<dbReference type="EMBL" id="QNUF01000003">
    <property type="protein sequence ID" value="REC77763.1"/>
    <property type="molecule type" value="Genomic_DNA"/>
</dbReference>
<accession>A0AAE4C347</accession>
<evidence type="ECO:0000313" key="1">
    <source>
        <dbReference type="EMBL" id="MDR6526502.1"/>
    </source>
</evidence>
<evidence type="ECO:0000313" key="3">
    <source>
        <dbReference type="Proteomes" id="UP000256491"/>
    </source>
</evidence>
<dbReference type="Proteomes" id="UP001184861">
    <property type="component" value="Unassembled WGS sequence"/>
</dbReference>
<comment type="caution">
    <text evidence="1">The sequence shown here is derived from an EMBL/GenBank/DDBJ whole genome shotgun (WGS) entry which is preliminary data.</text>
</comment>
<dbReference type="RefSeq" id="WP_047489644.1">
    <property type="nucleotide sequence ID" value="NZ_BJYH01000009.1"/>
</dbReference>
<name>A0AAE4C347_9FLAO</name>
<dbReference type="AlphaFoldDB" id="A0AAE4C347"/>
<evidence type="ECO:0000313" key="2">
    <source>
        <dbReference type="EMBL" id="REC77763.1"/>
    </source>
</evidence>
<dbReference type="EMBL" id="JAVDQY010000002">
    <property type="protein sequence ID" value="MDR6526502.1"/>
    <property type="molecule type" value="Genomic_DNA"/>
</dbReference>
<keyword evidence="3" id="KW-1185">Reference proteome</keyword>
<dbReference type="Proteomes" id="UP000256491">
    <property type="component" value="Unassembled WGS sequence"/>
</dbReference>
<proteinExistence type="predicted"/>
<reference evidence="2 3" key="1">
    <citation type="journal article" date="2010" name="Syst. Appl. Microbiol.">
        <title>Four new species of Chryseobacterium from the rhizosphere of coastal sand dune plants, Chryseobacterium elymi sp. nov., Chryseobacterium hagamense sp. nov., Chryseobacterium lathyri sp. nov. and Chryseobacterium rhizosphaerae sp. nov.</title>
        <authorList>
            <person name="Cho S.H."/>
            <person name="Lee K.S."/>
            <person name="Shin D.S."/>
            <person name="Han J.H."/>
            <person name="Park K.S."/>
            <person name="Lee C.H."/>
            <person name="Park K.H."/>
            <person name="Kim S.B."/>
        </authorList>
    </citation>
    <scope>NUCLEOTIDE SEQUENCE [LARGE SCALE GENOMIC DNA]</scope>
    <source>
        <strain evidence="2 3">KCTC 22548</strain>
    </source>
</reference>